<dbReference type="Pfam" id="PF24883">
    <property type="entry name" value="NPHP3_N"/>
    <property type="match status" value="1"/>
</dbReference>
<evidence type="ECO:0000313" key="3">
    <source>
        <dbReference type="EMBL" id="KAK6974185.1"/>
    </source>
</evidence>
<dbReference type="InterPro" id="IPR056884">
    <property type="entry name" value="NPHP3-like_N"/>
</dbReference>
<keyword evidence="4" id="KW-1185">Reference proteome</keyword>
<keyword evidence="1" id="KW-0677">Repeat</keyword>
<feature type="domain" description="Nephrocystin 3-like N-terminal" evidence="2">
    <location>
        <begin position="133"/>
        <end position="171"/>
    </location>
</feature>
<evidence type="ECO:0000313" key="4">
    <source>
        <dbReference type="Proteomes" id="UP001362999"/>
    </source>
</evidence>
<comment type="caution">
    <text evidence="3">The sequence shown here is derived from an EMBL/GenBank/DDBJ whole genome shotgun (WGS) entry which is preliminary data.</text>
</comment>
<dbReference type="InterPro" id="IPR027417">
    <property type="entry name" value="P-loop_NTPase"/>
</dbReference>
<sequence>MAKLYSFAKEVDFVVKNSEAVEETVLRITMQTMEWRIAQTSILGAGQRIDQLAAELLRLKDEFDRGLAVQATIVLAQILDNVEKLSNCYPCSHSTENSLLLSDLRLPSHPSDLGPSSRRECLPGTRSEIIGHITHLLTTPSQAQIIWLSGVAGSGKTTIATSVSEYSAKHHFSNTAFSAEHKFL</sequence>
<accession>A0AAV9Z812</accession>
<dbReference type="Proteomes" id="UP001362999">
    <property type="component" value="Unassembled WGS sequence"/>
</dbReference>
<gene>
    <name evidence="3" type="ORF">R3P38DRAFT_3482991</name>
</gene>
<dbReference type="Gene3D" id="3.40.50.300">
    <property type="entry name" value="P-loop containing nucleotide triphosphate hydrolases"/>
    <property type="match status" value="1"/>
</dbReference>
<evidence type="ECO:0000256" key="1">
    <source>
        <dbReference type="ARBA" id="ARBA00022737"/>
    </source>
</evidence>
<evidence type="ECO:0000259" key="2">
    <source>
        <dbReference type="Pfam" id="PF24883"/>
    </source>
</evidence>
<name>A0AAV9Z812_9AGAR</name>
<proteinExistence type="predicted"/>
<organism evidence="3 4">
    <name type="scientific">Favolaschia claudopus</name>
    <dbReference type="NCBI Taxonomy" id="2862362"/>
    <lineage>
        <taxon>Eukaryota</taxon>
        <taxon>Fungi</taxon>
        <taxon>Dikarya</taxon>
        <taxon>Basidiomycota</taxon>
        <taxon>Agaricomycotina</taxon>
        <taxon>Agaricomycetes</taxon>
        <taxon>Agaricomycetidae</taxon>
        <taxon>Agaricales</taxon>
        <taxon>Marasmiineae</taxon>
        <taxon>Mycenaceae</taxon>
        <taxon>Favolaschia</taxon>
    </lineage>
</organism>
<protein>
    <recommendedName>
        <fullName evidence="2">Nephrocystin 3-like N-terminal domain-containing protein</fullName>
    </recommendedName>
</protein>
<dbReference type="AlphaFoldDB" id="A0AAV9Z812"/>
<dbReference type="SUPFAM" id="SSF52540">
    <property type="entry name" value="P-loop containing nucleoside triphosphate hydrolases"/>
    <property type="match status" value="1"/>
</dbReference>
<reference evidence="3 4" key="1">
    <citation type="journal article" date="2024" name="J Genomics">
        <title>Draft genome sequencing and assembly of Favolaschia claudopus CIRM-BRFM 2984 isolated from oak limbs.</title>
        <authorList>
            <person name="Navarro D."/>
            <person name="Drula E."/>
            <person name="Chaduli D."/>
            <person name="Cazenave R."/>
            <person name="Ahrendt S."/>
            <person name="Wang J."/>
            <person name="Lipzen A."/>
            <person name="Daum C."/>
            <person name="Barry K."/>
            <person name="Grigoriev I.V."/>
            <person name="Favel A."/>
            <person name="Rosso M.N."/>
            <person name="Martin F."/>
        </authorList>
    </citation>
    <scope>NUCLEOTIDE SEQUENCE [LARGE SCALE GENOMIC DNA]</scope>
    <source>
        <strain evidence="3 4">CIRM-BRFM 2984</strain>
    </source>
</reference>
<dbReference type="EMBL" id="JAWWNJ010000187">
    <property type="protein sequence ID" value="KAK6974185.1"/>
    <property type="molecule type" value="Genomic_DNA"/>
</dbReference>